<sequence>VIADCSTIEQSDNEIILHVKQPLKCILIEFSRIICEIDEDIIVKHLKVISNNDSYNQMYCDMIINE</sequence>
<evidence type="ECO:0000313" key="2">
    <source>
        <dbReference type="Proteomes" id="UP000034164"/>
    </source>
</evidence>
<organism evidence="1 2">
    <name type="scientific">[Emmonsia] crescens</name>
    <dbReference type="NCBI Taxonomy" id="73230"/>
    <lineage>
        <taxon>Eukaryota</taxon>
        <taxon>Fungi</taxon>
        <taxon>Dikarya</taxon>
        <taxon>Ascomycota</taxon>
        <taxon>Pezizomycotina</taxon>
        <taxon>Eurotiomycetes</taxon>
        <taxon>Eurotiomycetidae</taxon>
        <taxon>Onygenales</taxon>
        <taxon>Ajellomycetaceae</taxon>
        <taxon>Emergomyces</taxon>
    </lineage>
</organism>
<dbReference type="VEuPathDB" id="FungiDB:EMCG_05265"/>
<proteinExistence type="predicted"/>
<protein>
    <submittedName>
        <fullName evidence="1">Uncharacterized protein</fullName>
    </submittedName>
</protein>
<evidence type="ECO:0000313" key="1">
    <source>
        <dbReference type="EMBL" id="KKZ59927.1"/>
    </source>
</evidence>
<accession>A0A0G2HPE7</accession>
<comment type="caution">
    <text evidence="1">The sequence shown here is derived from an EMBL/GenBank/DDBJ whole genome shotgun (WGS) entry which is preliminary data.</text>
</comment>
<name>A0A0G2HPE7_9EURO</name>
<feature type="non-terminal residue" evidence="1">
    <location>
        <position position="1"/>
    </location>
</feature>
<gene>
    <name evidence="1" type="ORF">EMCG_05265</name>
</gene>
<reference evidence="2" key="1">
    <citation type="journal article" date="2015" name="PLoS Genet.">
        <title>The dynamic genome and transcriptome of the human fungal pathogen Blastomyces and close relative Emmonsia.</title>
        <authorList>
            <person name="Munoz J.F."/>
            <person name="Gauthier G.M."/>
            <person name="Desjardins C.A."/>
            <person name="Gallo J.E."/>
            <person name="Holder J."/>
            <person name="Sullivan T.D."/>
            <person name="Marty A.J."/>
            <person name="Carmen J.C."/>
            <person name="Chen Z."/>
            <person name="Ding L."/>
            <person name="Gujja S."/>
            <person name="Magrini V."/>
            <person name="Misas E."/>
            <person name="Mitreva M."/>
            <person name="Priest M."/>
            <person name="Saif S."/>
            <person name="Whiston E.A."/>
            <person name="Young S."/>
            <person name="Zeng Q."/>
            <person name="Goldman W.E."/>
            <person name="Mardis E.R."/>
            <person name="Taylor J.W."/>
            <person name="McEwen J.G."/>
            <person name="Clay O.K."/>
            <person name="Klein B.S."/>
            <person name="Cuomo C.A."/>
        </authorList>
    </citation>
    <scope>NUCLEOTIDE SEQUENCE [LARGE SCALE GENOMIC DNA]</scope>
    <source>
        <strain evidence="2">UAMH 3008</strain>
    </source>
</reference>
<dbReference type="AlphaFoldDB" id="A0A0G2HPE7"/>
<dbReference type="Proteomes" id="UP000034164">
    <property type="component" value="Unassembled WGS sequence"/>
</dbReference>
<dbReference type="EMBL" id="LCZI01001629">
    <property type="protein sequence ID" value="KKZ59927.1"/>
    <property type="molecule type" value="Genomic_DNA"/>
</dbReference>